<comment type="caution">
    <text evidence="4">The sequence shown here is derived from an EMBL/GenBank/DDBJ whole genome shotgun (WGS) entry which is preliminary data.</text>
</comment>
<keyword evidence="5" id="KW-1185">Reference proteome</keyword>
<evidence type="ECO:0000313" key="5">
    <source>
        <dbReference type="Proteomes" id="UP000632222"/>
    </source>
</evidence>
<organism evidence="4 5">
    <name type="scientific">Deinococcus roseus</name>
    <dbReference type="NCBI Taxonomy" id="392414"/>
    <lineage>
        <taxon>Bacteria</taxon>
        <taxon>Thermotogati</taxon>
        <taxon>Deinococcota</taxon>
        <taxon>Deinococci</taxon>
        <taxon>Deinococcales</taxon>
        <taxon>Deinococcaceae</taxon>
        <taxon>Deinococcus</taxon>
    </lineage>
</organism>
<dbReference type="SUPFAM" id="SSF55729">
    <property type="entry name" value="Acyl-CoA N-acyltransferases (Nat)"/>
    <property type="match status" value="1"/>
</dbReference>
<dbReference type="InterPro" id="IPR050832">
    <property type="entry name" value="Bact_Acetyltransf"/>
</dbReference>
<dbReference type="Gene3D" id="3.40.630.30">
    <property type="match status" value="1"/>
</dbReference>
<evidence type="ECO:0000259" key="3">
    <source>
        <dbReference type="PROSITE" id="PS51186"/>
    </source>
</evidence>
<evidence type="ECO:0000313" key="4">
    <source>
        <dbReference type="EMBL" id="GGJ44983.1"/>
    </source>
</evidence>
<feature type="domain" description="N-acetyltransferase" evidence="3">
    <location>
        <begin position="7"/>
        <end position="178"/>
    </location>
</feature>
<reference evidence="5" key="1">
    <citation type="journal article" date="2019" name="Int. J. Syst. Evol. Microbiol.">
        <title>The Global Catalogue of Microorganisms (GCM) 10K type strain sequencing project: providing services to taxonomists for standard genome sequencing and annotation.</title>
        <authorList>
            <consortium name="The Broad Institute Genomics Platform"/>
            <consortium name="The Broad Institute Genome Sequencing Center for Infectious Disease"/>
            <person name="Wu L."/>
            <person name="Ma J."/>
        </authorList>
    </citation>
    <scope>NUCLEOTIDE SEQUENCE [LARGE SCALE GENOMIC DNA]</scope>
    <source>
        <strain evidence="5">JCM 14370</strain>
    </source>
</reference>
<accession>A0ABQ2D4B7</accession>
<dbReference type="CDD" id="cd04301">
    <property type="entry name" value="NAT_SF"/>
    <property type="match status" value="1"/>
</dbReference>
<dbReference type="EMBL" id="BMOD01000015">
    <property type="protein sequence ID" value="GGJ44983.1"/>
    <property type="molecule type" value="Genomic_DNA"/>
</dbReference>
<dbReference type="InterPro" id="IPR016181">
    <property type="entry name" value="Acyl_CoA_acyltransferase"/>
</dbReference>
<dbReference type="Proteomes" id="UP000632222">
    <property type="component" value="Unassembled WGS sequence"/>
</dbReference>
<name>A0ABQ2D4B7_9DEIO</name>
<dbReference type="InterPro" id="IPR000182">
    <property type="entry name" value="GNAT_dom"/>
</dbReference>
<keyword evidence="1" id="KW-0808">Transferase</keyword>
<dbReference type="RefSeq" id="WP_189004555.1">
    <property type="nucleotide sequence ID" value="NZ_BMOD01000015.1"/>
</dbReference>
<dbReference type="PANTHER" id="PTHR43877">
    <property type="entry name" value="AMINOALKYLPHOSPHONATE N-ACETYLTRANSFERASE-RELATED-RELATED"/>
    <property type="match status" value="1"/>
</dbReference>
<dbReference type="Pfam" id="PF00583">
    <property type="entry name" value="Acetyltransf_1"/>
    <property type="match status" value="1"/>
</dbReference>
<proteinExistence type="predicted"/>
<sequence>MTAMTLVHLRTLQPADLPAYHTLMRHALEEHSRAIGISPEEWDLITLEALQKHLEDLSGTILVAENEEGLVATVRCQVHQQVSKKAHKGHVSWMYVLPEYRREGLATQLLDHLTDWARAEGLEWLNITVTVGQTEAQKFYRAFGFEIWGYETHGLKLETELGTEYFDLEHLQYKLSKKPLK</sequence>
<evidence type="ECO:0000256" key="1">
    <source>
        <dbReference type="ARBA" id="ARBA00022679"/>
    </source>
</evidence>
<protein>
    <recommendedName>
        <fullName evidence="3">N-acetyltransferase domain-containing protein</fullName>
    </recommendedName>
</protein>
<gene>
    <name evidence="4" type="ORF">GCM10008938_34000</name>
</gene>
<keyword evidence="2" id="KW-0012">Acyltransferase</keyword>
<dbReference type="PROSITE" id="PS51186">
    <property type="entry name" value="GNAT"/>
    <property type="match status" value="1"/>
</dbReference>
<evidence type="ECO:0000256" key="2">
    <source>
        <dbReference type="ARBA" id="ARBA00023315"/>
    </source>
</evidence>